<dbReference type="AlphaFoldDB" id="A0AAD7WA17"/>
<protein>
    <submittedName>
        <fullName evidence="2">Uncharacterized protein</fullName>
    </submittedName>
</protein>
<comment type="caution">
    <text evidence="2">The sequence shown here is derived from an EMBL/GenBank/DDBJ whole genome shotgun (WGS) entry which is preliminary data.</text>
</comment>
<gene>
    <name evidence="2" type="ORF">AAFF_G00134050</name>
</gene>
<organism evidence="2 3">
    <name type="scientific">Aldrovandia affinis</name>
    <dbReference type="NCBI Taxonomy" id="143900"/>
    <lineage>
        <taxon>Eukaryota</taxon>
        <taxon>Metazoa</taxon>
        <taxon>Chordata</taxon>
        <taxon>Craniata</taxon>
        <taxon>Vertebrata</taxon>
        <taxon>Euteleostomi</taxon>
        <taxon>Actinopterygii</taxon>
        <taxon>Neopterygii</taxon>
        <taxon>Teleostei</taxon>
        <taxon>Notacanthiformes</taxon>
        <taxon>Halosauridae</taxon>
        <taxon>Aldrovandia</taxon>
    </lineage>
</organism>
<keyword evidence="3" id="KW-1185">Reference proteome</keyword>
<dbReference type="EMBL" id="JAINUG010000195">
    <property type="protein sequence ID" value="KAJ8388379.1"/>
    <property type="molecule type" value="Genomic_DNA"/>
</dbReference>
<evidence type="ECO:0000256" key="1">
    <source>
        <dbReference type="SAM" id="MobiDB-lite"/>
    </source>
</evidence>
<accession>A0AAD7WA17</accession>
<name>A0AAD7WA17_9TELE</name>
<feature type="region of interest" description="Disordered" evidence="1">
    <location>
        <begin position="17"/>
        <end position="51"/>
    </location>
</feature>
<evidence type="ECO:0000313" key="3">
    <source>
        <dbReference type="Proteomes" id="UP001221898"/>
    </source>
</evidence>
<proteinExistence type="predicted"/>
<reference evidence="2" key="1">
    <citation type="journal article" date="2023" name="Science">
        <title>Genome structures resolve the early diversification of teleost fishes.</title>
        <authorList>
            <person name="Parey E."/>
            <person name="Louis A."/>
            <person name="Montfort J."/>
            <person name="Bouchez O."/>
            <person name="Roques C."/>
            <person name="Iampietro C."/>
            <person name="Lluch J."/>
            <person name="Castinel A."/>
            <person name="Donnadieu C."/>
            <person name="Desvignes T."/>
            <person name="Floi Bucao C."/>
            <person name="Jouanno E."/>
            <person name="Wen M."/>
            <person name="Mejri S."/>
            <person name="Dirks R."/>
            <person name="Jansen H."/>
            <person name="Henkel C."/>
            <person name="Chen W.J."/>
            <person name="Zahm M."/>
            <person name="Cabau C."/>
            <person name="Klopp C."/>
            <person name="Thompson A.W."/>
            <person name="Robinson-Rechavi M."/>
            <person name="Braasch I."/>
            <person name="Lecointre G."/>
            <person name="Bobe J."/>
            <person name="Postlethwait J.H."/>
            <person name="Berthelot C."/>
            <person name="Roest Crollius H."/>
            <person name="Guiguen Y."/>
        </authorList>
    </citation>
    <scope>NUCLEOTIDE SEQUENCE</scope>
    <source>
        <strain evidence="2">NC1722</strain>
    </source>
</reference>
<evidence type="ECO:0000313" key="2">
    <source>
        <dbReference type="EMBL" id="KAJ8388379.1"/>
    </source>
</evidence>
<dbReference type="Proteomes" id="UP001221898">
    <property type="component" value="Unassembled WGS sequence"/>
</dbReference>
<sequence length="112" mass="12481">MLWTRLTFCGRAALLRPTAGNSKRREKRPSPRTLKSERAAYSQKCSDGPIPASVRREQSACARAETACARLPHSVTGESRRKNVTHTKNYKQKYSGHLPASQCPLTGMACHR</sequence>